<dbReference type="PROSITE" id="PS50931">
    <property type="entry name" value="HTH_LYSR"/>
    <property type="match status" value="1"/>
</dbReference>
<evidence type="ECO:0000259" key="6">
    <source>
        <dbReference type="PROSITE" id="PS50931"/>
    </source>
</evidence>
<evidence type="ECO:0000256" key="3">
    <source>
        <dbReference type="ARBA" id="ARBA00023125"/>
    </source>
</evidence>
<keyword evidence="8" id="KW-1185">Reference proteome</keyword>
<protein>
    <submittedName>
        <fullName evidence="7">LysR family transcriptional regulator</fullName>
    </submittedName>
</protein>
<dbReference type="Gene3D" id="1.10.10.10">
    <property type="entry name" value="Winged helix-like DNA-binding domain superfamily/Winged helix DNA-binding domain"/>
    <property type="match status" value="1"/>
</dbReference>
<evidence type="ECO:0000256" key="1">
    <source>
        <dbReference type="ARBA" id="ARBA00009437"/>
    </source>
</evidence>
<dbReference type="GO" id="GO:0003700">
    <property type="term" value="F:DNA-binding transcription factor activity"/>
    <property type="evidence" value="ECO:0007669"/>
    <property type="project" value="InterPro"/>
</dbReference>
<evidence type="ECO:0000313" key="7">
    <source>
        <dbReference type="EMBL" id="MQM27014.1"/>
    </source>
</evidence>
<name>A0A6L5GBG5_9ACTN</name>
<gene>
    <name evidence="7" type="ORF">GFD30_15745</name>
</gene>
<organism evidence="7 8">
    <name type="scientific">Glycomyces albidus</name>
    <dbReference type="NCBI Taxonomy" id="2656774"/>
    <lineage>
        <taxon>Bacteria</taxon>
        <taxon>Bacillati</taxon>
        <taxon>Actinomycetota</taxon>
        <taxon>Actinomycetes</taxon>
        <taxon>Glycomycetales</taxon>
        <taxon>Glycomycetaceae</taxon>
        <taxon>Glycomyces</taxon>
    </lineage>
</organism>
<reference evidence="7 8" key="1">
    <citation type="submission" date="2019-10" db="EMBL/GenBank/DDBJ databases">
        <title>Glycomyces albidus sp. nov., a novel actinomycete isolated from rhizosphere soil of wheat (Triticum aestivum L.).</title>
        <authorList>
            <person name="Qian L."/>
        </authorList>
    </citation>
    <scope>NUCLEOTIDE SEQUENCE [LARGE SCALE GENOMIC DNA]</scope>
    <source>
        <strain evidence="7 8">NEAU-7082</strain>
    </source>
</reference>
<dbReference type="InterPro" id="IPR036388">
    <property type="entry name" value="WH-like_DNA-bd_sf"/>
</dbReference>
<dbReference type="Gene3D" id="3.40.190.290">
    <property type="match status" value="1"/>
</dbReference>
<dbReference type="InterPro" id="IPR005119">
    <property type="entry name" value="LysR_subst-bd"/>
</dbReference>
<dbReference type="RefSeq" id="WP_153026163.1">
    <property type="nucleotide sequence ID" value="NZ_WIAO01000019.1"/>
</dbReference>
<evidence type="ECO:0000313" key="8">
    <source>
        <dbReference type="Proteomes" id="UP000477750"/>
    </source>
</evidence>
<dbReference type="CDD" id="cd05466">
    <property type="entry name" value="PBP2_LTTR_substrate"/>
    <property type="match status" value="1"/>
</dbReference>
<dbReference type="SUPFAM" id="SSF46785">
    <property type="entry name" value="Winged helix' DNA-binding domain"/>
    <property type="match status" value="1"/>
</dbReference>
<feature type="region of interest" description="Disordered" evidence="5">
    <location>
        <begin position="178"/>
        <end position="199"/>
    </location>
</feature>
<evidence type="ECO:0000256" key="4">
    <source>
        <dbReference type="ARBA" id="ARBA00023163"/>
    </source>
</evidence>
<keyword evidence="4" id="KW-0804">Transcription</keyword>
<dbReference type="GO" id="GO:0032993">
    <property type="term" value="C:protein-DNA complex"/>
    <property type="evidence" value="ECO:0007669"/>
    <property type="project" value="TreeGrafter"/>
</dbReference>
<dbReference type="EMBL" id="WIAO01000019">
    <property type="protein sequence ID" value="MQM27014.1"/>
    <property type="molecule type" value="Genomic_DNA"/>
</dbReference>
<comment type="similarity">
    <text evidence="1">Belongs to the LysR transcriptional regulatory family.</text>
</comment>
<dbReference type="GO" id="GO:0003677">
    <property type="term" value="F:DNA binding"/>
    <property type="evidence" value="ECO:0007669"/>
    <property type="project" value="UniProtKB-KW"/>
</dbReference>
<accession>A0A6L5GBG5</accession>
<dbReference type="InterPro" id="IPR000847">
    <property type="entry name" value="LysR_HTH_N"/>
</dbReference>
<dbReference type="InterPro" id="IPR036390">
    <property type="entry name" value="WH_DNA-bd_sf"/>
</dbReference>
<evidence type="ECO:0000256" key="2">
    <source>
        <dbReference type="ARBA" id="ARBA00023015"/>
    </source>
</evidence>
<dbReference type="FunFam" id="1.10.10.10:FF:000001">
    <property type="entry name" value="LysR family transcriptional regulator"/>
    <property type="match status" value="1"/>
</dbReference>
<dbReference type="PANTHER" id="PTHR30346:SF28">
    <property type="entry name" value="HTH-TYPE TRANSCRIPTIONAL REGULATOR CYNR"/>
    <property type="match status" value="1"/>
</dbReference>
<dbReference type="Proteomes" id="UP000477750">
    <property type="component" value="Unassembled WGS sequence"/>
</dbReference>
<keyword evidence="2" id="KW-0805">Transcription regulation</keyword>
<dbReference type="Pfam" id="PF03466">
    <property type="entry name" value="LysR_substrate"/>
    <property type="match status" value="1"/>
</dbReference>
<sequence>MDARQLGYFLAVVEHGGFGKVAEQIHLAQPSLSQAIANLERSLGVELFHRVGRGVVLSDAGRRLVEPARQVLRDMETARDAARSVRELERGRLDMVSMPSPGIEPLTAMMTRFAERHPGIVMNVEGAFTAEEVVAHVRTGASEIGLLGSAEDLRTAELRAVPIERQPLVLISPPGHVFPEHDGSEHSERAPGRGLPPGGTVRREDFRGLRLIASQRGSIMRRFVDDLLADVDGVHLAAEIAHRTSILPLVLAGFGHAVMPASWTLLAERTGAVVHRIEPAWHLHVSLVSRPDGLTPAARAFVAMAETWSGRGPDS</sequence>
<dbReference type="PANTHER" id="PTHR30346">
    <property type="entry name" value="TRANSCRIPTIONAL DUAL REGULATOR HCAR-RELATED"/>
    <property type="match status" value="1"/>
</dbReference>
<dbReference type="AlphaFoldDB" id="A0A6L5GBG5"/>
<evidence type="ECO:0000256" key="5">
    <source>
        <dbReference type="SAM" id="MobiDB-lite"/>
    </source>
</evidence>
<dbReference type="SUPFAM" id="SSF53850">
    <property type="entry name" value="Periplasmic binding protein-like II"/>
    <property type="match status" value="1"/>
</dbReference>
<dbReference type="Pfam" id="PF00126">
    <property type="entry name" value="HTH_1"/>
    <property type="match status" value="1"/>
</dbReference>
<comment type="caution">
    <text evidence="7">The sequence shown here is derived from an EMBL/GenBank/DDBJ whole genome shotgun (WGS) entry which is preliminary data.</text>
</comment>
<feature type="compositionally biased region" description="Basic and acidic residues" evidence="5">
    <location>
        <begin position="178"/>
        <end position="191"/>
    </location>
</feature>
<dbReference type="PRINTS" id="PR00039">
    <property type="entry name" value="HTHLYSR"/>
</dbReference>
<proteinExistence type="inferred from homology"/>
<keyword evidence="3" id="KW-0238">DNA-binding</keyword>
<feature type="domain" description="HTH lysR-type" evidence="6">
    <location>
        <begin position="1"/>
        <end position="58"/>
    </location>
</feature>